<feature type="compositionally biased region" description="Low complexity" evidence="3">
    <location>
        <begin position="246"/>
        <end position="257"/>
    </location>
</feature>
<dbReference type="InterPro" id="IPR007428">
    <property type="entry name" value="MlaA"/>
</dbReference>
<dbReference type="AlphaFoldDB" id="A0A154WFQ1"/>
<dbReference type="GO" id="GO:0120010">
    <property type="term" value="P:intermembrane phospholipid transfer"/>
    <property type="evidence" value="ECO:0007669"/>
    <property type="project" value="TreeGrafter"/>
</dbReference>
<dbReference type="Proteomes" id="UP000076400">
    <property type="component" value="Unassembled WGS sequence"/>
</dbReference>
<keyword evidence="5" id="KW-1185">Reference proteome</keyword>
<comment type="similarity">
    <text evidence="1">Belongs to the MlaA family.</text>
</comment>
<dbReference type="PRINTS" id="PR01805">
    <property type="entry name" value="VACJLIPOPROT"/>
</dbReference>
<gene>
    <name evidence="4" type="ORF">AUP43_16770</name>
</gene>
<evidence type="ECO:0000256" key="2">
    <source>
        <dbReference type="ARBA" id="ARBA00022729"/>
    </source>
</evidence>
<sequence length="271" mass="29611">MTQSTSYFSRIGAGFFGMAAGLLLLSGCATMGGTPEEKAAQAEVNDPLEIPNRFVFALNETVDTFVLRPVAVTYDFWMPEPGKDAVRNFLDYLRSPVILANDLFQGEWDRAETTATRFVINTAVLGVYDLAADYGHEKHSEDFGQTLALHGVGEGPYLVLPLIGPSNPRDAVGFGVDMVLDPLNWYAWNTDRDWIGYTRAGATAVDARARSLEALDDVKANSLDYYAAIRSLYRQRRAAQIGNQRGADSTADGASDAYQDYLPGGTDAKTR</sequence>
<dbReference type="PANTHER" id="PTHR30035:SF3">
    <property type="entry name" value="INTERMEMBRANE PHOSPHOLIPID TRANSPORT SYSTEM LIPOPROTEIN MLAA"/>
    <property type="match status" value="1"/>
</dbReference>
<keyword evidence="2" id="KW-0732">Signal</keyword>
<evidence type="ECO:0000313" key="4">
    <source>
        <dbReference type="EMBL" id="KZD12347.1"/>
    </source>
</evidence>
<dbReference type="STRING" id="580166.AUP43_16770"/>
<evidence type="ECO:0000256" key="3">
    <source>
        <dbReference type="SAM" id="MobiDB-lite"/>
    </source>
</evidence>
<dbReference type="PANTHER" id="PTHR30035">
    <property type="entry name" value="LIPOPROTEIN VACJ-RELATED"/>
    <property type="match status" value="1"/>
</dbReference>
<evidence type="ECO:0000256" key="1">
    <source>
        <dbReference type="ARBA" id="ARBA00010634"/>
    </source>
</evidence>
<dbReference type="OrthoDB" id="9785326at2"/>
<protein>
    <recommendedName>
        <fullName evidence="6">VacJ family lipoprotein</fullName>
    </recommendedName>
</protein>
<accession>A0A154WFQ1</accession>
<organism evidence="4 5">
    <name type="scientific">Oceanibaculum pacificum</name>
    <dbReference type="NCBI Taxonomy" id="580166"/>
    <lineage>
        <taxon>Bacteria</taxon>
        <taxon>Pseudomonadati</taxon>
        <taxon>Pseudomonadota</taxon>
        <taxon>Alphaproteobacteria</taxon>
        <taxon>Rhodospirillales</taxon>
        <taxon>Oceanibaculaceae</taxon>
        <taxon>Oceanibaculum</taxon>
    </lineage>
</organism>
<dbReference type="GO" id="GO:0016020">
    <property type="term" value="C:membrane"/>
    <property type="evidence" value="ECO:0007669"/>
    <property type="project" value="InterPro"/>
</dbReference>
<feature type="region of interest" description="Disordered" evidence="3">
    <location>
        <begin position="243"/>
        <end position="271"/>
    </location>
</feature>
<evidence type="ECO:0000313" key="5">
    <source>
        <dbReference type="Proteomes" id="UP000076400"/>
    </source>
</evidence>
<evidence type="ECO:0008006" key="6">
    <source>
        <dbReference type="Google" id="ProtNLM"/>
    </source>
</evidence>
<dbReference type="Pfam" id="PF04333">
    <property type="entry name" value="MlaA"/>
    <property type="match status" value="1"/>
</dbReference>
<comment type="caution">
    <text evidence="4">The sequence shown here is derived from an EMBL/GenBank/DDBJ whole genome shotgun (WGS) entry which is preliminary data.</text>
</comment>
<dbReference type="RefSeq" id="WP_067552567.1">
    <property type="nucleotide sequence ID" value="NZ_LPXN01000034.1"/>
</dbReference>
<dbReference type="EMBL" id="LPXN01000034">
    <property type="protein sequence ID" value="KZD12347.1"/>
    <property type="molecule type" value="Genomic_DNA"/>
</dbReference>
<name>A0A154WFQ1_9PROT</name>
<proteinExistence type="inferred from homology"/>
<reference evidence="4 5" key="1">
    <citation type="submission" date="2015-12" db="EMBL/GenBank/DDBJ databases">
        <title>Genome sequence of Oceanibaculum pacificum MCCC 1A02656.</title>
        <authorList>
            <person name="Lu L."/>
            <person name="Lai Q."/>
            <person name="Shao Z."/>
            <person name="Qian P."/>
        </authorList>
    </citation>
    <scope>NUCLEOTIDE SEQUENCE [LARGE SCALE GENOMIC DNA]</scope>
    <source>
        <strain evidence="4 5">MCCC 1A02656</strain>
    </source>
</reference>